<comment type="caution">
    <text evidence="6">The sequence shown here is derived from an EMBL/GenBank/DDBJ whole genome shotgun (WGS) entry which is preliminary data.</text>
</comment>
<keyword evidence="2 5" id="KW-0812">Transmembrane</keyword>
<evidence type="ECO:0000256" key="4">
    <source>
        <dbReference type="ARBA" id="ARBA00023136"/>
    </source>
</evidence>
<dbReference type="InterPro" id="IPR007792">
    <property type="entry name" value="T4SS_VirB3/TrbD/AvhB"/>
</dbReference>
<dbReference type="RefSeq" id="WP_099792685.1">
    <property type="nucleotide sequence ID" value="NZ_JBHLYV010000088.1"/>
</dbReference>
<keyword evidence="4 5" id="KW-0472">Membrane</keyword>
<accession>A0A2G8T9C2</accession>
<evidence type="ECO:0000313" key="7">
    <source>
        <dbReference type="Proteomes" id="UP000230390"/>
    </source>
</evidence>
<organism evidence="6 7">
    <name type="scientific">Massilia eurypsychrophila</name>
    <dbReference type="NCBI Taxonomy" id="1485217"/>
    <lineage>
        <taxon>Bacteria</taxon>
        <taxon>Pseudomonadati</taxon>
        <taxon>Pseudomonadota</taxon>
        <taxon>Betaproteobacteria</taxon>
        <taxon>Burkholderiales</taxon>
        <taxon>Oxalobacteraceae</taxon>
        <taxon>Telluria group</taxon>
        <taxon>Massilia</taxon>
    </lineage>
</organism>
<dbReference type="GO" id="GO:0016020">
    <property type="term" value="C:membrane"/>
    <property type="evidence" value="ECO:0007669"/>
    <property type="project" value="UniProtKB-SubCell"/>
</dbReference>
<sequence>MSDKLSYSSYNGMSRVPMMYGVPLIAGVVIAMISLFVGFAGAFMFGIGGILFAGVGIPIFLYIKKISENDDQALRITFLELWCRLTRRGGRLYGNTYTLSPMQYGRRAHVYKRYFKTLIGK</sequence>
<evidence type="ECO:0000256" key="2">
    <source>
        <dbReference type="ARBA" id="ARBA00022692"/>
    </source>
</evidence>
<keyword evidence="3 5" id="KW-1133">Transmembrane helix</keyword>
<comment type="subcellular location">
    <subcellularLocation>
        <location evidence="1">Membrane</location>
    </subcellularLocation>
</comment>
<evidence type="ECO:0000256" key="5">
    <source>
        <dbReference type="SAM" id="Phobius"/>
    </source>
</evidence>
<evidence type="ECO:0000256" key="1">
    <source>
        <dbReference type="ARBA" id="ARBA00004370"/>
    </source>
</evidence>
<name>A0A2G8T9C2_9BURK</name>
<protein>
    <submittedName>
        <fullName evidence="6">Type IV secretion system protein VirB3</fullName>
    </submittedName>
</protein>
<evidence type="ECO:0000313" key="6">
    <source>
        <dbReference type="EMBL" id="PIL42645.1"/>
    </source>
</evidence>
<feature type="transmembrane region" description="Helical" evidence="5">
    <location>
        <begin position="43"/>
        <end position="63"/>
    </location>
</feature>
<feature type="transmembrane region" description="Helical" evidence="5">
    <location>
        <begin position="20"/>
        <end position="37"/>
    </location>
</feature>
<dbReference type="OrthoDB" id="6631425at2"/>
<evidence type="ECO:0000256" key="3">
    <source>
        <dbReference type="ARBA" id="ARBA00022989"/>
    </source>
</evidence>
<proteinExistence type="predicted"/>
<dbReference type="Proteomes" id="UP000230390">
    <property type="component" value="Unassembled WGS sequence"/>
</dbReference>
<dbReference type="Pfam" id="PF05101">
    <property type="entry name" value="VirB3"/>
    <property type="match status" value="1"/>
</dbReference>
<keyword evidence="7" id="KW-1185">Reference proteome</keyword>
<dbReference type="AlphaFoldDB" id="A0A2G8T9C2"/>
<gene>
    <name evidence="6" type="ORF">CR105_23220</name>
</gene>
<reference evidence="6 7" key="1">
    <citation type="submission" date="2017-10" db="EMBL/GenBank/DDBJ databases">
        <title>Massilia psychrophilum sp. nov., a novel purple-pigmented bacterium isolated from Tianshan glacier, Xinjiang Municipality, China.</title>
        <authorList>
            <person name="Wang H."/>
        </authorList>
    </citation>
    <scope>NUCLEOTIDE SEQUENCE [LARGE SCALE GENOMIC DNA]</scope>
    <source>
        <strain evidence="6 7">JCM 30074</strain>
    </source>
</reference>
<dbReference type="EMBL" id="PDOC01000023">
    <property type="protein sequence ID" value="PIL42645.1"/>
    <property type="molecule type" value="Genomic_DNA"/>
</dbReference>